<dbReference type="InterPro" id="IPR035899">
    <property type="entry name" value="DBL_dom_sf"/>
</dbReference>
<gene>
    <name evidence="4" type="primary">ECT2</name>
</gene>
<dbReference type="SMART" id="SM00325">
    <property type="entry name" value="RhoGEF"/>
    <property type="match status" value="1"/>
</dbReference>
<feature type="domain" description="BRCT" evidence="3">
    <location>
        <begin position="105"/>
        <end position="177"/>
    </location>
</feature>
<dbReference type="CDD" id="cd00160">
    <property type="entry name" value="RhoGEF"/>
    <property type="match status" value="1"/>
</dbReference>
<dbReference type="CDD" id="cd01229">
    <property type="entry name" value="PH_Ect2"/>
    <property type="match status" value="1"/>
</dbReference>
<dbReference type="InterPro" id="IPR026817">
    <property type="entry name" value="Ect2"/>
</dbReference>
<dbReference type="SUPFAM" id="SSF52113">
    <property type="entry name" value="BRCT domain"/>
    <property type="match status" value="2"/>
</dbReference>
<dbReference type="GO" id="GO:0000281">
    <property type="term" value="P:mitotic cytokinesis"/>
    <property type="evidence" value="ECO:0007669"/>
    <property type="project" value="TreeGrafter"/>
</dbReference>
<dbReference type="PANTHER" id="PTHR16777:SF2">
    <property type="entry name" value="PROTEIN ECT2"/>
    <property type="match status" value="1"/>
</dbReference>
<dbReference type="GO" id="GO:0005938">
    <property type="term" value="C:cell cortex"/>
    <property type="evidence" value="ECO:0007669"/>
    <property type="project" value="TreeGrafter"/>
</dbReference>
<dbReference type="GO" id="GO:0005085">
    <property type="term" value="F:guanyl-nucleotide exchange factor activity"/>
    <property type="evidence" value="ECO:0007669"/>
    <property type="project" value="InterPro"/>
</dbReference>
<dbReference type="GeneTree" id="ENSGT00940000156299"/>
<dbReference type="Pfam" id="PF00621">
    <property type="entry name" value="RhoGEF"/>
    <property type="match status" value="1"/>
</dbReference>
<dbReference type="GO" id="GO:0005634">
    <property type="term" value="C:nucleus"/>
    <property type="evidence" value="ECO:0007669"/>
    <property type="project" value="InterPro"/>
</dbReference>
<protein>
    <submittedName>
        <fullName evidence="4">Epithelial cell transforming 2</fullName>
    </submittedName>
</protein>
<dbReference type="PROSITE" id="PS50010">
    <property type="entry name" value="DH_2"/>
    <property type="match status" value="1"/>
</dbReference>
<dbReference type="Ensembl" id="ENSSFOT00015058161.1">
    <property type="protein sequence ID" value="ENSSFOP00015046834.1"/>
    <property type="gene ID" value="ENSSFOG00015014038.2"/>
</dbReference>
<dbReference type="FunFam" id="1.20.900.10:FF:000022">
    <property type="entry name" value="protein ECT2 isoform X1"/>
    <property type="match status" value="1"/>
</dbReference>
<dbReference type="Pfam" id="PF21243">
    <property type="entry name" value="ECT2_BRCT0"/>
    <property type="match status" value="1"/>
</dbReference>
<evidence type="ECO:0000256" key="1">
    <source>
        <dbReference type="SAM" id="MobiDB-lite"/>
    </source>
</evidence>
<proteinExistence type="predicted"/>
<dbReference type="Pfam" id="PF21242">
    <property type="entry name" value="ECT2_PH"/>
    <property type="match status" value="1"/>
</dbReference>
<dbReference type="GO" id="GO:0035556">
    <property type="term" value="P:intracellular signal transduction"/>
    <property type="evidence" value="ECO:0007669"/>
    <property type="project" value="InterPro"/>
</dbReference>
<dbReference type="PROSITE" id="PS00741">
    <property type="entry name" value="DH_1"/>
    <property type="match status" value="1"/>
</dbReference>
<feature type="domain" description="BRCT" evidence="3">
    <location>
        <begin position="200"/>
        <end position="269"/>
    </location>
</feature>
<dbReference type="InterPro" id="IPR000219">
    <property type="entry name" value="DH_dom"/>
</dbReference>
<dbReference type="InterPro" id="IPR001357">
    <property type="entry name" value="BRCT_dom"/>
</dbReference>
<dbReference type="SUPFAM" id="SSF48065">
    <property type="entry name" value="DBL homology domain (DH-domain)"/>
    <property type="match status" value="1"/>
</dbReference>
<dbReference type="GO" id="GO:0005096">
    <property type="term" value="F:GTPase activator activity"/>
    <property type="evidence" value="ECO:0007669"/>
    <property type="project" value="InterPro"/>
</dbReference>
<dbReference type="PANTHER" id="PTHR16777">
    <property type="entry name" value="PROTEIN ECT2"/>
    <property type="match status" value="1"/>
</dbReference>
<dbReference type="GO" id="GO:0007399">
    <property type="term" value="P:nervous system development"/>
    <property type="evidence" value="ECO:0007669"/>
    <property type="project" value="TreeGrafter"/>
</dbReference>
<keyword evidence="5" id="KW-1185">Reference proteome</keyword>
<dbReference type="InterPro" id="IPR036420">
    <property type="entry name" value="BRCT_dom_sf"/>
</dbReference>
<dbReference type="InterPro" id="IPR011993">
    <property type="entry name" value="PH-like_dom_sf"/>
</dbReference>
<dbReference type="AlphaFoldDB" id="A0A8C9TE16"/>
<dbReference type="SUPFAM" id="SSF50729">
    <property type="entry name" value="PH domain-like"/>
    <property type="match status" value="1"/>
</dbReference>
<dbReference type="Gene3D" id="1.20.900.10">
    <property type="entry name" value="Dbl homology (DH) domain"/>
    <property type="match status" value="1"/>
</dbReference>
<dbReference type="PROSITE" id="PS50172">
    <property type="entry name" value="BRCT"/>
    <property type="match status" value="2"/>
</dbReference>
<feature type="region of interest" description="Disordered" evidence="1">
    <location>
        <begin position="299"/>
        <end position="333"/>
    </location>
</feature>
<reference evidence="4" key="2">
    <citation type="submission" date="2025-08" db="UniProtKB">
        <authorList>
            <consortium name="Ensembl"/>
        </authorList>
    </citation>
    <scope>IDENTIFICATION</scope>
</reference>
<reference evidence="4 5" key="1">
    <citation type="submission" date="2019-04" db="EMBL/GenBank/DDBJ databases">
        <authorList>
            <consortium name="Wellcome Sanger Institute Data Sharing"/>
        </authorList>
    </citation>
    <scope>NUCLEOTIDE SEQUENCE [LARGE SCALE GENOMIC DNA]</scope>
</reference>
<feature type="domain" description="DH" evidence="2">
    <location>
        <begin position="347"/>
        <end position="536"/>
    </location>
</feature>
<dbReference type="CDD" id="cd17733">
    <property type="entry name" value="BRCT_Ect2_rpt1"/>
    <property type="match status" value="1"/>
</dbReference>
<dbReference type="SMART" id="SM00292">
    <property type="entry name" value="BRCT"/>
    <property type="match status" value="2"/>
</dbReference>
<dbReference type="Pfam" id="PF00533">
    <property type="entry name" value="BRCT"/>
    <property type="match status" value="1"/>
</dbReference>
<dbReference type="InterPro" id="IPR049395">
    <property type="entry name" value="ECT2_PH"/>
</dbReference>
<sequence length="797" mass="90143">MSVFNLVLIVTLDFDKYSCKQAACVKRLCKMRRLCDIAVPHSKAANVQEVGDRENAEFETVFALTDFEGPDFEYLYKNDHRIVGPPALLHCAGTQEPLPFSSRPLYSTTMMNLSLCFTGFRDKEEVVHLVSLVHHMGGTIRKDFSSKVTHLIARSTHGEKYRLAVCMGTPILTPDWIRAAWERRDEVGFGAGDEEFRADFKVPPFQDCVLSFLGFSDEERNNMQERTLKHGGHYLEVQAERCTHVVVEENEVEELPFLPSKRLYVVKQEVRFSGLSCQEGNRRRQVRDTLAQLAKETEISPFPPHRPHSVDLSSSTDAPLDIADAPESSKAPGAIPQVTVVQPKPSARWQVSKELYQTESNYVDILTTVLQLFKHPLEKEGLVGGPILAQEEIKTIFGSIPDIYDVHSRIKTDLEELVMNWAEDKSVGDIILRYSKDLMKAYPQFVNFLEMSKDTIVRCEKQKPRFHAFLKINQAKPECGRQTLVDLLIRPVQRLPSVALLLNDIRKLTSEDNPDKVTLGKAIESLKEVMTHINEDKRKTEGQKQIFDVVYEVDGCPANLLSSHRTLVHRAETVTLGEKPCDRGENVTLFLFNDCLEIARKRHKVMGPLRSPLGPLRPPASLKHVALMPLSQIRRVLDLQETDDCRNAFALVVRLPTEQDNQLFSFQLSGEDTDKAAWLRMLCRHVADTICKADAEDLIRFAEPESIQVSTKDVDSTLSRASRAIKKTSKKVTRAFSFTKTPKRVIQRAIMASSSQHDADHMVHFTGTGVHSPSLVDLPSSFERKCMAFSRSTSHLL</sequence>
<organism evidence="4 5">
    <name type="scientific">Scleropages formosus</name>
    <name type="common">Asian bonytongue</name>
    <name type="synonym">Osteoglossum formosum</name>
    <dbReference type="NCBI Taxonomy" id="113540"/>
    <lineage>
        <taxon>Eukaryota</taxon>
        <taxon>Metazoa</taxon>
        <taxon>Chordata</taxon>
        <taxon>Craniata</taxon>
        <taxon>Vertebrata</taxon>
        <taxon>Euteleostomi</taxon>
        <taxon>Actinopterygii</taxon>
        <taxon>Neopterygii</taxon>
        <taxon>Teleostei</taxon>
        <taxon>Osteoglossocephala</taxon>
        <taxon>Osteoglossomorpha</taxon>
        <taxon>Osteoglossiformes</taxon>
        <taxon>Osteoglossidae</taxon>
        <taxon>Scleropages</taxon>
    </lineage>
</organism>
<dbReference type="Gene3D" id="3.40.50.10190">
    <property type="entry name" value="BRCT domain"/>
    <property type="match status" value="3"/>
</dbReference>
<dbReference type="GO" id="GO:2000431">
    <property type="term" value="P:regulation of cytokinesis, actomyosin contractile ring assembly"/>
    <property type="evidence" value="ECO:0007669"/>
    <property type="project" value="InterPro"/>
</dbReference>
<evidence type="ECO:0000313" key="4">
    <source>
        <dbReference type="Ensembl" id="ENSSFOP00015046834.1"/>
    </source>
</evidence>
<evidence type="ECO:0000259" key="2">
    <source>
        <dbReference type="PROSITE" id="PS50010"/>
    </source>
</evidence>
<reference evidence="4" key="3">
    <citation type="submission" date="2025-09" db="UniProtKB">
        <authorList>
            <consortium name="Ensembl"/>
        </authorList>
    </citation>
    <scope>IDENTIFICATION</scope>
</reference>
<evidence type="ECO:0000313" key="5">
    <source>
        <dbReference type="Proteomes" id="UP000694397"/>
    </source>
</evidence>
<dbReference type="Pfam" id="PF12738">
    <property type="entry name" value="PTCB-BRCT"/>
    <property type="match status" value="1"/>
</dbReference>
<dbReference type="Gene3D" id="2.30.29.30">
    <property type="entry name" value="Pleckstrin-homology domain (PH domain)/Phosphotyrosine-binding domain (PTB)"/>
    <property type="match status" value="1"/>
</dbReference>
<dbReference type="InterPro" id="IPR001331">
    <property type="entry name" value="GDS_CDC24_CS"/>
</dbReference>
<name>A0A8C9TE16_SCLFO</name>
<dbReference type="InterPro" id="IPR049396">
    <property type="entry name" value="ECT2_BRCT0"/>
</dbReference>
<dbReference type="Proteomes" id="UP000694397">
    <property type="component" value="Chromosome 25"/>
</dbReference>
<evidence type="ECO:0000259" key="3">
    <source>
        <dbReference type="PROSITE" id="PS50172"/>
    </source>
</evidence>
<accession>A0A8C9TE16</accession>